<reference evidence="1" key="1">
    <citation type="submission" date="2021-11" db="EMBL/GenBank/DDBJ databases">
        <title>Citrobacter meridianamericanus sp. nov. isolated from soil.</title>
        <authorList>
            <person name="Furlan J.P.R."/>
            <person name="Stehling E.G."/>
        </authorList>
    </citation>
    <scope>NUCLEOTIDE SEQUENCE</scope>
    <source>
        <strain evidence="1">BR102</strain>
    </source>
</reference>
<proteinExistence type="predicted"/>
<organism evidence="1 2">
    <name type="scientific">Citrobacter meridianamericanus</name>
    <dbReference type="NCBI Taxonomy" id="2894201"/>
    <lineage>
        <taxon>Bacteria</taxon>
        <taxon>Pseudomonadati</taxon>
        <taxon>Pseudomonadota</taxon>
        <taxon>Gammaproteobacteria</taxon>
        <taxon>Enterobacterales</taxon>
        <taxon>Enterobacteriaceae</taxon>
        <taxon>Citrobacter</taxon>
    </lineage>
</organism>
<dbReference type="RefSeq" id="WP_151224781.1">
    <property type="nucleotide sequence ID" value="NZ_CP101036.1"/>
</dbReference>
<sequence>MKNGLPFPLKFTVSSDKDKSASVEGHPEQIIEPEVVLQPLDEKQEKISDNDKSFVDSALKEQIDKTLNNYVSKFPDIQNLVLSTVDGFEISSVLDQGGEEIIRKVSAMSSSLQSIGSAILREIGAPGYQYLYLNNGKRSVFIYLISGNQLDVVLMAVSGEIDSLGQALWMMQKLVDEVKELIQ</sequence>
<comment type="caution">
    <text evidence="1">The sequence shown here is derived from an EMBL/GenBank/DDBJ whole genome shotgun (WGS) entry which is preliminary data.</text>
</comment>
<dbReference type="Proteomes" id="UP001139290">
    <property type="component" value="Unassembled WGS sequence"/>
</dbReference>
<evidence type="ECO:0000313" key="2">
    <source>
        <dbReference type="Proteomes" id="UP001139290"/>
    </source>
</evidence>
<dbReference type="EMBL" id="JAJJVQ010000001">
    <property type="protein sequence ID" value="MCO5780347.1"/>
    <property type="molecule type" value="Genomic_DNA"/>
</dbReference>
<protein>
    <recommendedName>
        <fullName evidence="3">Roadblock/LAMTOR2 domain-containing protein</fullName>
    </recommendedName>
</protein>
<accession>A0ABT1B3D0</accession>
<evidence type="ECO:0008006" key="3">
    <source>
        <dbReference type="Google" id="ProtNLM"/>
    </source>
</evidence>
<dbReference type="Gene3D" id="3.30.450.30">
    <property type="entry name" value="Dynein light chain 2a, cytoplasmic"/>
    <property type="match status" value="1"/>
</dbReference>
<evidence type="ECO:0000313" key="1">
    <source>
        <dbReference type="EMBL" id="MCO5780347.1"/>
    </source>
</evidence>
<gene>
    <name evidence="1" type="ORF">LOD26_03235</name>
</gene>
<dbReference type="SUPFAM" id="SSF103196">
    <property type="entry name" value="Roadblock/LC7 domain"/>
    <property type="match status" value="1"/>
</dbReference>
<name>A0ABT1B3D0_9ENTR</name>
<keyword evidence="2" id="KW-1185">Reference proteome</keyword>